<keyword evidence="3" id="KW-1185">Reference proteome</keyword>
<gene>
    <name evidence="2" type="ORF">WJX73_006531</name>
</gene>
<protein>
    <submittedName>
        <fullName evidence="2">Uncharacterized protein</fullName>
    </submittedName>
</protein>
<dbReference type="InterPro" id="IPR020904">
    <property type="entry name" value="Sc_DH/Rdtase_CS"/>
</dbReference>
<dbReference type="InterPro" id="IPR036291">
    <property type="entry name" value="NAD(P)-bd_dom_sf"/>
</dbReference>
<evidence type="ECO:0000313" key="2">
    <source>
        <dbReference type="EMBL" id="KAK9809698.1"/>
    </source>
</evidence>
<dbReference type="EMBL" id="JALJOQ010000017">
    <property type="protein sequence ID" value="KAK9809698.1"/>
    <property type="molecule type" value="Genomic_DNA"/>
</dbReference>
<comment type="similarity">
    <text evidence="1">Belongs to the short-chain dehydrogenases/reductases (SDR) family.</text>
</comment>
<dbReference type="PRINTS" id="PR00081">
    <property type="entry name" value="GDHRDH"/>
</dbReference>
<accession>A0AAW1PM55</accession>
<organism evidence="2 3">
    <name type="scientific">Symbiochloris irregularis</name>
    <dbReference type="NCBI Taxonomy" id="706552"/>
    <lineage>
        <taxon>Eukaryota</taxon>
        <taxon>Viridiplantae</taxon>
        <taxon>Chlorophyta</taxon>
        <taxon>core chlorophytes</taxon>
        <taxon>Trebouxiophyceae</taxon>
        <taxon>Trebouxiales</taxon>
        <taxon>Trebouxiaceae</taxon>
        <taxon>Symbiochloris</taxon>
    </lineage>
</organism>
<dbReference type="Gene3D" id="3.40.50.720">
    <property type="entry name" value="NAD(P)-binding Rossmann-like Domain"/>
    <property type="match status" value="1"/>
</dbReference>
<dbReference type="PANTHER" id="PTHR43313">
    <property type="entry name" value="SHORT-CHAIN DEHYDROGENASE/REDUCTASE FAMILY 9C"/>
    <property type="match status" value="1"/>
</dbReference>
<evidence type="ECO:0000256" key="1">
    <source>
        <dbReference type="RuleBase" id="RU000363"/>
    </source>
</evidence>
<comment type="caution">
    <text evidence="2">The sequence shown here is derived from an EMBL/GenBank/DDBJ whole genome shotgun (WGS) entry which is preliminary data.</text>
</comment>
<reference evidence="2 3" key="1">
    <citation type="journal article" date="2024" name="Nat. Commun.">
        <title>Phylogenomics reveals the evolutionary origins of lichenization in chlorophyte algae.</title>
        <authorList>
            <person name="Puginier C."/>
            <person name="Libourel C."/>
            <person name="Otte J."/>
            <person name="Skaloud P."/>
            <person name="Haon M."/>
            <person name="Grisel S."/>
            <person name="Petersen M."/>
            <person name="Berrin J.G."/>
            <person name="Delaux P.M."/>
            <person name="Dal Grande F."/>
            <person name="Keller J."/>
        </authorList>
    </citation>
    <scope>NUCLEOTIDE SEQUENCE [LARGE SCALE GENOMIC DNA]</scope>
    <source>
        <strain evidence="2 3">SAG 2036</strain>
    </source>
</reference>
<proteinExistence type="inferred from homology"/>
<dbReference type="PANTHER" id="PTHR43313:SF1">
    <property type="entry name" value="3BETA-HYDROXYSTEROID DEHYDROGENASE DHS-16"/>
    <property type="match status" value="1"/>
</dbReference>
<sequence>MLDCLSSEAIRLVDSSECAERIGKGQATRYGGTAREACRAGHMLRKGVRVFGSVRQAADADRLQKQLGTERFTALQFDVTDEKAVQQAAEKVRSALQGRKLTALINNAGIGQIEPTAVCSLDKAKRVIDTNLTGTLICAQAFLPLLGTDSTLTGPPGRIVQMSSVLGEAPVPYQAVYSAAKHGLEALTACLRRELAPYGVKLVSIRPGPVSSEFWDKIDWTQYQGTPWERGMKNTTDLVSNSMKTAVSCEAVAGAVYLAVTEPNPRSVYHVISWDGRVAFKLLSSLPPWLVDFFWIRTLGRP</sequence>
<dbReference type="InterPro" id="IPR002347">
    <property type="entry name" value="SDR_fam"/>
</dbReference>
<dbReference type="Proteomes" id="UP001465755">
    <property type="component" value="Unassembled WGS sequence"/>
</dbReference>
<dbReference type="AlphaFoldDB" id="A0AAW1PM55"/>
<dbReference type="Pfam" id="PF00106">
    <property type="entry name" value="adh_short"/>
    <property type="match status" value="1"/>
</dbReference>
<dbReference type="PROSITE" id="PS00061">
    <property type="entry name" value="ADH_SHORT"/>
    <property type="match status" value="1"/>
</dbReference>
<dbReference type="GO" id="GO:0016491">
    <property type="term" value="F:oxidoreductase activity"/>
    <property type="evidence" value="ECO:0007669"/>
    <property type="project" value="TreeGrafter"/>
</dbReference>
<dbReference type="SUPFAM" id="SSF51735">
    <property type="entry name" value="NAD(P)-binding Rossmann-fold domains"/>
    <property type="match status" value="1"/>
</dbReference>
<dbReference type="GO" id="GO:0008202">
    <property type="term" value="P:steroid metabolic process"/>
    <property type="evidence" value="ECO:0007669"/>
    <property type="project" value="TreeGrafter"/>
</dbReference>
<dbReference type="PRINTS" id="PR00080">
    <property type="entry name" value="SDRFAMILY"/>
</dbReference>
<evidence type="ECO:0000313" key="3">
    <source>
        <dbReference type="Proteomes" id="UP001465755"/>
    </source>
</evidence>
<name>A0AAW1PM55_9CHLO</name>